<reference evidence="3 4" key="1">
    <citation type="submission" date="2020-02" db="EMBL/GenBank/DDBJ databases">
        <title>Genome sequence of strain CCNWXJ40-4.</title>
        <authorList>
            <person name="Gao J."/>
            <person name="Sun J."/>
        </authorList>
    </citation>
    <scope>NUCLEOTIDE SEQUENCE [LARGE SCALE GENOMIC DNA]</scope>
    <source>
        <strain evidence="3 4">CCNWXJ 40-4</strain>
    </source>
</reference>
<dbReference type="Pfam" id="PF07508">
    <property type="entry name" value="Recombinase"/>
    <property type="match status" value="1"/>
</dbReference>
<comment type="caution">
    <text evidence="3">The sequence shown here is derived from an EMBL/GenBank/DDBJ whole genome shotgun (WGS) entry which is preliminary data.</text>
</comment>
<feature type="domain" description="Recombinase" evidence="2">
    <location>
        <begin position="178"/>
        <end position="324"/>
    </location>
</feature>
<dbReference type="InterPro" id="IPR036162">
    <property type="entry name" value="Resolvase-like_N_sf"/>
</dbReference>
<proteinExistence type="predicted"/>
<evidence type="ECO:0000259" key="1">
    <source>
        <dbReference type="PROSITE" id="PS51736"/>
    </source>
</evidence>
<evidence type="ECO:0000259" key="2">
    <source>
        <dbReference type="PROSITE" id="PS51737"/>
    </source>
</evidence>
<dbReference type="PROSITE" id="PS51737">
    <property type="entry name" value="RECOMBINASE_DNA_BIND"/>
    <property type="match status" value="1"/>
</dbReference>
<dbReference type="Pfam" id="PF00239">
    <property type="entry name" value="Resolvase"/>
    <property type="match status" value="1"/>
</dbReference>
<dbReference type="Pfam" id="PF13408">
    <property type="entry name" value="Zn_ribbon_recom"/>
    <property type="match status" value="1"/>
</dbReference>
<dbReference type="GO" id="GO:0003677">
    <property type="term" value="F:DNA binding"/>
    <property type="evidence" value="ECO:0007669"/>
    <property type="project" value="InterPro"/>
</dbReference>
<dbReference type="RefSeq" id="WP_165034535.1">
    <property type="nucleotide sequence ID" value="NZ_JAAKZF010000246.1"/>
</dbReference>
<dbReference type="InterPro" id="IPR038109">
    <property type="entry name" value="DNA_bind_recomb_sf"/>
</dbReference>
<name>A0A6G4WPT4_9HYPH</name>
<dbReference type="InterPro" id="IPR050639">
    <property type="entry name" value="SSR_resolvase"/>
</dbReference>
<dbReference type="Proteomes" id="UP001642900">
    <property type="component" value="Unassembled WGS sequence"/>
</dbReference>
<organism evidence="3 4">
    <name type="scientific">Allomesorhizobium camelthorni</name>
    <dbReference type="NCBI Taxonomy" id="475069"/>
    <lineage>
        <taxon>Bacteria</taxon>
        <taxon>Pseudomonadati</taxon>
        <taxon>Pseudomonadota</taxon>
        <taxon>Alphaproteobacteria</taxon>
        <taxon>Hyphomicrobiales</taxon>
        <taxon>Phyllobacteriaceae</taxon>
        <taxon>Allomesorhizobium</taxon>
    </lineage>
</organism>
<dbReference type="InterPro" id="IPR006119">
    <property type="entry name" value="Resolv_N"/>
</dbReference>
<dbReference type="PANTHER" id="PTHR30461:SF23">
    <property type="entry name" value="DNA RECOMBINASE-RELATED"/>
    <property type="match status" value="1"/>
</dbReference>
<feature type="domain" description="Resolvase/invertase-type recombinase catalytic" evidence="1">
    <location>
        <begin position="20"/>
        <end position="171"/>
    </location>
</feature>
<dbReference type="InterPro" id="IPR011109">
    <property type="entry name" value="DNA_bind_recombinase_dom"/>
</dbReference>
<dbReference type="CDD" id="cd00338">
    <property type="entry name" value="Ser_Recombinase"/>
    <property type="match status" value="1"/>
</dbReference>
<dbReference type="EMBL" id="JAAKZF010000246">
    <property type="protein sequence ID" value="NGO56216.1"/>
    <property type="molecule type" value="Genomic_DNA"/>
</dbReference>
<dbReference type="InterPro" id="IPR025827">
    <property type="entry name" value="Zn_ribbon_recom_dom"/>
</dbReference>
<evidence type="ECO:0000313" key="4">
    <source>
        <dbReference type="Proteomes" id="UP001642900"/>
    </source>
</evidence>
<sequence>MLRASNSPDERVTAEHRGKLAYIYVRQSSVNQVRHHQESTELQYRLVDRAVALGWPHERVHVIDEDLGKSGAGAVERAGFKKLIAEIGLGNAGLVISLDASRLARNNRDWHQLLDLCSLFGVIIADGERLYDPCAYHDRLLLGLSGIMSEAELHQIKQRLHQGERQKAARGELRLCLPAGLAHDRSGQIILNPDEEVQARLGLVFSKFRELGSARAVMRYLRKENLPLPMRPLLGPAPHEVVWCEASNPRVLSILHNPGYAGAYVYGRRRLTGGRLRHGVYHPRTTKVPIADWEVCLEAAHPGYINWEEFMENQRRLANNINRYEAGHSGAPRKGAALLQGIAVCGRCGRRMSLRYSGPAGNYPVYTCRADR</sequence>
<evidence type="ECO:0000313" key="3">
    <source>
        <dbReference type="EMBL" id="NGO56216.1"/>
    </source>
</evidence>
<gene>
    <name evidence="3" type="ORF">G6N73_35630</name>
</gene>
<dbReference type="Gene3D" id="3.40.50.1390">
    <property type="entry name" value="Resolvase, N-terminal catalytic domain"/>
    <property type="match status" value="1"/>
</dbReference>
<dbReference type="SMART" id="SM00857">
    <property type="entry name" value="Resolvase"/>
    <property type="match status" value="1"/>
</dbReference>
<protein>
    <submittedName>
        <fullName evidence="3">Recombinase family protein</fullName>
    </submittedName>
</protein>
<dbReference type="AlphaFoldDB" id="A0A6G4WPT4"/>
<dbReference type="SUPFAM" id="SSF53041">
    <property type="entry name" value="Resolvase-like"/>
    <property type="match status" value="1"/>
</dbReference>
<dbReference type="PROSITE" id="PS51736">
    <property type="entry name" value="RECOMBINASES_3"/>
    <property type="match status" value="1"/>
</dbReference>
<dbReference type="PANTHER" id="PTHR30461">
    <property type="entry name" value="DNA-INVERTASE FROM LAMBDOID PROPHAGE"/>
    <property type="match status" value="1"/>
</dbReference>
<dbReference type="Gene3D" id="3.90.1750.20">
    <property type="entry name" value="Putative Large Serine Recombinase, Chain B, Domain 2"/>
    <property type="match status" value="1"/>
</dbReference>
<keyword evidence="4" id="KW-1185">Reference proteome</keyword>
<accession>A0A6G4WPT4</accession>
<dbReference type="GO" id="GO:0000150">
    <property type="term" value="F:DNA strand exchange activity"/>
    <property type="evidence" value="ECO:0007669"/>
    <property type="project" value="InterPro"/>
</dbReference>
<feature type="non-terminal residue" evidence="3">
    <location>
        <position position="372"/>
    </location>
</feature>